<reference evidence="1 2" key="1">
    <citation type="journal article" date="2019" name="Sci. Data">
        <title>Hybrid genome assembly and annotation of Danionella translucida.</title>
        <authorList>
            <person name="Kadobianskyi M."/>
            <person name="Schulze L."/>
            <person name="Schuelke M."/>
            <person name="Judkewitz B."/>
        </authorList>
    </citation>
    <scope>NUCLEOTIDE SEQUENCE [LARGE SCALE GENOMIC DNA]</scope>
    <source>
        <strain evidence="1 2">Bolton</strain>
    </source>
</reference>
<dbReference type="Proteomes" id="UP000316079">
    <property type="component" value="Unassembled WGS sequence"/>
</dbReference>
<sequence length="48" mass="5765">RIFRNRFSAHASMMKETNYFRVQKKGMAAWTEDWILKLIVSLYLRVGT</sequence>
<dbReference type="AlphaFoldDB" id="A0A553QQX0"/>
<gene>
    <name evidence="1" type="ORF">DNTS_024698</name>
</gene>
<evidence type="ECO:0000313" key="1">
    <source>
        <dbReference type="EMBL" id="TRY92383.1"/>
    </source>
</evidence>
<keyword evidence="2" id="KW-1185">Reference proteome</keyword>
<dbReference type="EMBL" id="SRMA01025621">
    <property type="protein sequence ID" value="TRY92383.1"/>
    <property type="molecule type" value="Genomic_DNA"/>
</dbReference>
<accession>A0A553QQX0</accession>
<feature type="non-terminal residue" evidence="1">
    <location>
        <position position="1"/>
    </location>
</feature>
<comment type="caution">
    <text evidence="1">The sequence shown here is derived from an EMBL/GenBank/DDBJ whole genome shotgun (WGS) entry which is preliminary data.</text>
</comment>
<organism evidence="1 2">
    <name type="scientific">Danionella cerebrum</name>
    <dbReference type="NCBI Taxonomy" id="2873325"/>
    <lineage>
        <taxon>Eukaryota</taxon>
        <taxon>Metazoa</taxon>
        <taxon>Chordata</taxon>
        <taxon>Craniata</taxon>
        <taxon>Vertebrata</taxon>
        <taxon>Euteleostomi</taxon>
        <taxon>Actinopterygii</taxon>
        <taxon>Neopterygii</taxon>
        <taxon>Teleostei</taxon>
        <taxon>Ostariophysi</taxon>
        <taxon>Cypriniformes</taxon>
        <taxon>Danionidae</taxon>
        <taxon>Danioninae</taxon>
        <taxon>Danionella</taxon>
    </lineage>
</organism>
<evidence type="ECO:0000313" key="2">
    <source>
        <dbReference type="Proteomes" id="UP000316079"/>
    </source>
</evidence>
<name>A0A553QQX0_9TELE</name>
<proteinExistence type="predicted"/>
<protein>
    <submittedName>
        <fullName evidence="1">Uncharacterized protein</fullName>
    </submittedName>
</protein>